<dbReference type="Proteomes" id="UP000031760">
    <property type="component" value="Chromosome"/>
</dbReference>
<dbReference type="SUPFAM" id="SSF47240">
    <property type="entry name" value="Ferritin-like"/>
    <property type="match status" value="1"/>
</dbReference>
<evidence type="ECO:0000259" key="1">
    <source>
        <dbReference type="Pfam" id="PF09537"/>
    </source>
</evidence>
<dbReference type="CDD" id="cd00657">
    <property type="entry name" value="Ferritin_like"/>
    <property type="match status" value="1"/>
</dbReference>
<evidence type="ECO:0000313" key="2">
    <source>
        <dbReference type="EMBL" id="BAO54437.1"/>
    </source>
</evidence>
<dbReference type="InterPro" id="IPR019052">
    <property type="entry name" value="DUF2383"/>
</dbReference>
<name>W8VW48_9FLAO</name>
<dbReference type="InterPro" id="IPR016920">
    <property type="entry name" value="UCP029477"/>
</dbReference>
<keyword evidence="3" id="KW-1185">Reference proteome</keyword>
<reference evidence="2 3" key="1">
    <citation type="journal article" date="2014" name="Proc. Natl. Acad. Sci. U.S.A.">
        <title>Functional characterization of flavobacteria rhodopsins reveals a unique class of light-driven chloride pump in bacteria.</title>
        <authorList>
            <person name="Yoshizawa S."/>
            <person name="Kumagai Y."/>
            <person name="Kim H."/>
            <person name="Ogura Y."/>
            <person name="Hayashi T."/>
            <person name="Iwasaki W."/>
            <person name="DeLong E.F."/>
            <person name="Kogure K."/>
        </authorList>
    </citation>
    <scope>NUCLEOTIDE SEQUENCE [LARGE SCALE GENOMIC DNA]</scope>
    <source>
        <strain evidence="2 3">S1-08</strain>
    </source>
</reference>
<dbReference type="KEGG" id="nmf:NMS_0428"/>
<dbReference type="InterPro" id="IPR012347">
    <property type="entry name" value="Ferritin-like"/>
</dbReference>
<feature type="domain" description="DUF2383" evidence="1">
    <location>
        <begin position="7"/>
        <end position="116"/>
    </location>
</feature>
<evidence type="ECO:0000313" key="3">
    <source>
        <dbReference type="Proteomes" id="UP000031760"/>
    </source>
</evidence>
<dbReference type="EMBL" id="AP014548">
    <property type="protein sequence ID" value="BAO54437.1"/>
    <property type="molecule type" value="Genomic_DNA"/>
</dbReference>
<dbReference type="InterPro" id="IPR011971">
    <property type="entry name" value="CHP02284"/>
</dbReference>
<dbReference type="RefSeq" id="WP_041495158.1">
    <property type="nucleotide sequence ID" value="NZ_AP014548.1"/>
</dbReference>
<sequence length="148" mass="17080">MNYTDKIGNKLNELLEKNYDAEAGYKLAKEKVDNIALKSFFDRQQQERYNFGHELKTEMKTFGQEPDKGTSVKGDMHRTWMNIKSTFSSDNEESILEEAIRGEKAAIEEYNEIINETTLPPSTKNILTKHRDSIQQSLNKVNEMEAIA</sequence>
<proteinExistence type="predicted"/>
<dbReference type="HOGENOM" id="CLU_114531_1_0_10"/>
<protein>
    <recommendedName>
        <fullName evidence="1">DUF2383 domain-containing protein</fullName>
    </recommendedName>
</protein>
<dbReference type="Gene3D" id="1.20.1260.10">
    <property type="match status" value="1"/>
</dbReference>
<gene>
    <name evidence="2" type="ORF">NMS_0428</name>
</gene>
<dbReference type="InterPro" id="IPR009078">
    <property type="entry name" value="Ferritin-like_SF"/>
</dbReference>
<dbReference type="STRING" id="1454201.NMS_0428"/>
<dbReference type="OrthoDB" id="282393at2"/>
<accession>W8VW48</accession>
<dbReference type="Pfam" id="PF09537">
    <property type="entry name" value="DUF2383"/>
    <property type="match status" value="1"/>
</dbReference>
<organism evidence="2 3">
    <name type="scientific">Nonlabens marinus S1-08</name>
    <dbReference type="NCBI Taxonomy" id="1454201"/>
    <lineage>
        <taxon>Bacteria</taxon>
        <taxon>Pseudomonadati</taxon>
        <taxon>Bacteroidota</taxon>
        <taxon>Flavobacteriia</taxon>
        <taxon>Flavobacteriales</taxon>
        <taxon>Flavobacteriaceae</taxon>
        <taxon>Nonlabens</taxon>
    </lineage>
</organism>
<dbReference type="AlphaFoldDB" id="W8VW48"/>
<dbReference type="NCBIfam" id="TIGR02284">
    <property type="entry name" value="PA2169 family four-helix-bundle protein"/>
    <property type="match status" value="1"/>
</dbReference>
<dbReference type="PIRSF" id="PIRSF029477">
    <property type="entry name" value="UCP029477"/>
    <property type="match status" value="1"/>
</dbReference>